<dbReference type="EMBL" id="POUA01000071">
    <property type="protein sequence ID" value="PZG49043.1"/>
    <property type="molecule type" value="Genomic_DNA"/>
</dbReference>
<proteinExistence type="predicted"/>
<dbReference type="AlphaFoldDB" id="A0A2W2GM93"/>
<accession>A0A2W2GM93</accession>
<dbReference type="RefSeq" id="WP_111167253.1">
    <property type="nucleotide sequence ID" value="NZ_POUA01000071.1"/>
</dbReference>
<dbReference type="InterPro" id="IPR046030">
    <property type="entry name" value="DUF5988"/>
</dbReference>
<comment type="caution">
    <text evidence="1">The sequence shown here is derived from an EMBL/GenBank/DDBJ whole genome shotgun (WGS) entry which is preliminary data.</text>
</comment>
<evidence type="ECO:0000313" key="1">
    <source>
        <dbReference type="EMBL" id="PZG49043.1"/>
    </source>
</evidence>
<evidence type="ECO:0000313" key="2">
    <source>
        <dbReference type="Proteomes" id="UP000248544"/>
    </source>
</evidence>
<dbReference type="Proteomes" id="UP000248544">
    <property type="component" value="Unassembled WGS sequence"/>
</dbReference>
<name>A0A2W2GM93_9ACTN</name>
<reference evidence="1 2" key="1">
    <citation type="submission" date="2018-01" db="EMBL/GenBank/DDBJ databases">
        <title>Draft genome sequence of Sphaerisporangium sp. 7K107.</title>
        <authorList>
            <person name="Sahin N."/>
            <person name="Saygin H."/>
            <person name="Ay H."/>
        </authorList>
    </citation>
    <scope>NUCLEOTIDE SEQUENCE [LARGE SCALE GENOMIC DNA]</scope>
    <source>
        <strain evidence="1 2">7K107</strain>
    </source>
</reference>
<dbReference type="Pfam" id="PF19450">
    <property type="entry name" value="DUF5988"/>
    <property type="match status" value="1"/>
</dbReference>
<gene>
    <name evidence="1" type="ORF">C1I98_12030</name>
</gene>
<protein>
    <submittedName>
        <fullName evidence="1">Uncharacterized protein</fullName>
    </submittedName>
</protein>
<sequence>MKKHIVLTAPSADDGTPDGPVDVVLEGGPAHLPRGLRVEPGEAASGRLKIANGAGYEHYERVRESDAGPWVFRWIMRTRIAE</sequence>
<organism evidence="1 2">
    <name type="scientific">Spongiactinospora gelatinilytica</name>
    <dbReference type="NCBI Taxonomy" id="2666298"/>
    <lineage>
        <taxon>Bacteria</taxon>
        <taxon>Bacillati</taxon>
        <taxon>Actinomycetota</taxon>
        <taxon>Actinomycetes</taxon>
        <taxon>Streptosporangiales</taxon>
        <taxon>Streptosporangiaceae</taxon>
        <taxon>Spongiactinospora</taxon>
    </lineage>
</organism>
<keyword evidence="2" id="KW-1185">Reference proteome</keyword>